<comment type="similarity">
    <text evidence="1 7 8">Belongs to the acetokinase family.</text>
</comment>
<dbReference type="PRINTS" id="PR00471">
    <property type="entry name" value="ACETATEKNASE"/>
</dbReference>
<dbReference type="RefSeq" id="WP_315569874.1">
    <property type="nucleotide sequence ID" value="NZ_CP118866.1"/>
</dbReference>
<dbReference type="Gene3D" id="3.30.420.40">
    <property type="match status" value="2"/>
</dbReference>
<dbReference type="EC" id="2.7.2.1" evidence="7"/>
<comment type="pathway">
    <text evidence="7">Metabolic intermediate biosynthesis; acetyl-CoA biosynthesis; acetyl-CoA from acetate: step 1/2.</text>
</comment>
<dbReference type="GO" id="GO:0016301">
    <property type="term" value="F:kinase activity"/>
    <property type="evidence" value="ECO:0007669"/>
    <property type="project" value="UniProtKB-KW"/>
</dbReference>
<evidence type="ECO:0000256" key="6">
    <source>
        <dbReference type="ARBA" id="ARBA00022840"/>
    </source>
</evidence>
<accession>A0ABY8C5Q1</accession>
<dbReference type="Proteomes" id="UP001220478">
    <property type="component" value="Chromosome"/>
</dbReference>
<dbReference type="PANTHER" id="PTHR21060:SF15">
    <property type="entry name" value="ACETATE KINASE-RELATED"/>
    <property type="match status" value="1"/>
</dbReference>
<comment type="subcellular location">
    <subcellularLocation>
        <location evidence="7">Cytoplasm</location>
    </subcellularLocation>
</comment>
<evidence type="ECO:0000256" key="2">
    <source>
        <dbReference type="ARBA" id="ARBA00022490"/>
    </source>
</evidence>
<dbReference type="NCBIfam" id="TIGR00016">
    <property type="entry name" value="ackA"/>
    <property type="match status" value="1"/>
</dbReference>
<reference evidence="9 10" key="1">
    <citation type="submission" date="2023-02" db="EMBL/GenBank/DDBJ databases">
        <title>Novel Oscillospiraceae bacterial genomes.</title>
        <authorList>
            <person name="Srinivasan S."/>
            <person name="Austin M.N."/>
            <person name="Fiedler T.L."/>
            <person name="Strenk S.M."/>
            <person name="Agnew K.J."/>
            <person name="Nagana Gowda G.A."/>
            <person name="Raftery D."/>
            <person name="Beamer M.A."/>
            <person name="Achilles S.L."/>
            <person name="Wiesenfeld H.C."/>
            <person name="Fredricks D.N."/>
            <person name="Hillier S.L."/>
        </authorList>
    </citation>
    <scope>NUCLEOTIDE SEQUENCE [LARGE SCALE GENOMIC DNA]</scope>
    <source>
        <strain evidence="9 10">CHIC02 1186E3-8</strain>
    </source>
</reference>
<keyword evidence="4 7" id="KW-0547">Nucleotide-binding</keyword>
<dbReference type="HAMAP" id="MF_00020">
    <property type="entry name" value="Acetate_kinase"/>
    <property type="match status" value="1"/>
</dbReference>
<comment type="function">
    <text evidence="7">Catalyzes the formation of acetyl phosphate from acetate and ATP. Can also catalyze the reverse reaction.</text>
</comment>
<keyword evidence="10" id="KW-1185">Reference proteome</keyword>
<evidence type="ECO:0000256" key="8">
    <source>
        <dbReference type="RuleBase" id="RU003835"/>
    </source>
</evidence>
<evidence type="ECO:0000313" key="9">
    <source>
        <dbReference type="EMBL" id="WEG36016.1"/>
    </source>
</evidence>
<proteinExistence type="inferred from homology"/>
<keyword evidence="7" id="KW-0479">Metal-binding</keyword>
<dbReference type="PROSITE" id="PS01075">
    <property type="entry name" value="ACETATE_KINASE_1"/>
    <property type="match status" value="1"/>
</dbReference>
<keyword evidence="7" id="KW-0460">Magnesium</keyword>
<feature type="site" description="Transition state stabilizer" evidence="7">
    <location>
        <position position="180"/>
    </location>
</feature>
<keyword evidence="5 7" id="KW-0418">Kinase</keyword>
<comment type="catalytic activity">
    <reaction evidence="7">
        <text>acetate + ATP = acetyl phosphate + ADP</text>
        <dbReference type="Rhea" id="RHEA:11352"/>
        <dbReference type="ChEBI" id="CHEBI:22191"/>
        <dbReference type="ChEBI" id="CHEBI:30089"/>
        <dbReference type="ChEBI" id="CHEBI:30616"/>
        <dbReference type="ChEBI" id="CHEBI:456216"/>
        <dbReference type="EC" id="2.7.2.1"/>
    </reaction>
</comment>
<sequence>MKILVINAGSSSLKYQLMRSEDGHVYAKGLCERISIDGSRIIYKNDRGQEFTQDMPMPTHAEAMQAVLDALQSAEHGVVKSLQEIDAIGHRVVHGGEKFNKSVLIDQEVLKAIEDCIPLAPLHNPANLLGIKACRKILPNVPQVAVFDTAFHQTMPACAYMYGVPYKYYEKYGVRRYGFHGTSHQFVSEQAAEYLHKSPKDLKIVTCHLGNGSSLAAVKNGVCVDTSMGLTPLAGVPMGTRSGDIDPAVIKYMMDCEPDLSIKDVDRILNKESGMLGISGIGSDFRDLGTAKDKGDKRATLALAMFAYAVRKYIGAYAFAMGGLDCIVFTAGVGEHDADVREMVCLGLENFGVQFDSAKNAKTHGLAEISLPTSRVKVLVIPTNEELRIAQDTAKLVNVK</sequence>
<dbReference type="PIRSF" id="PIRSF000722">
    <property type="entry name" value="Acetate_prop_kin"/>
    <property type="match status" value="1"/>
</dbReference>
<gene>
    <name evidence="7" type="primary">ackA</name>
    <name evidence="9" type="ORF">PYS61_02265</name>
</gene>
<keyword evidence="6 7" id="KW-0067">ATP-binding</keyword>
<keyword evidence="2 7" id="KW-0963">Cytoplasm</keyword>
<dbReference type="CDD" id="cd24010">
    <property type="entry name" value="ASKHA_NBD_AcK_PK"/>
    <property type="match status" value="1"/>
</dbReference>
<comment type="cofactor">
    <cofactor evidence="7">
        <name>Mg(2+)</name>
        <dbReference type="ChEBI" id="CHEBI:18420"/>
    </cofactor>
    <cofactor evidence="7">
        <name>Mn(2+)</name>
        <dbReference type="ChEBI" id="CHEBI:29035"/>
    </cofactor>
    <text evidence="7">Mg(2+). Can also accept Mn(2+).</text>
</comment>
<dbReference type="InterPro" id="IPR043129">
    <property type="entry name" value="ATPase_NBD"/>
</dbReference>
<comment type="subunit">
    <text evidence="7">Homodimer.</text>
</comment>
<evidence type="ECO:0000256" key="7">
    <source>
        <dbReference type="HAMAP-Rule" id="MF_00020"/>
    </source>
</evidence>
<protein>
    <recommendedName>
        <fullName evidence="7">Acetate kinase</fullName>
        <ecNumber evidence="7">2.7.2.1</ecNumber>
    </recommendedName>
    <alternativeName>
        <fullName evidence="7">Acetokinase</fullName>
    </alternativeName>
</protein>
<dbReference type="Pfam" id="PF00871">
    <property type="entry name" value="Acetate_kinase"/>
    <property type="match status" value="1"/>
</dbReference>
<dbReference type="EMBL" id="CP118868">
    <property type="protein sequence ID" value="WEG36016.1"/>
    <property type="molecule type" value="Genomic_DNA"/>
</dbReference>
<feature type="binding site" evidence="7">
    <location>
        <begin position="208"/>
        <end position="212"/>
    </location>
    <ligand>
        <name>ATP</name>
        <dbReference type="ChEBI" id="CHEBI:30616"/>
    </ligand>
</feature>
<evidence type="ECO:0000256" key="3">
    <source>
        <dbReference type="ARBA" id="ARBA00022679"/>
    </source>
</evidence>
<keyword evidence="3 7" id="KW-0808">Transferase</keyword>
<evidence type="ECO:0000256" key="4">
    <source>
        <dbReference type="ARBA" id="ARBA00022741"/>
    </source>
</evidence>
<evidence type="ECO:0000256" key="1">
    <source>
        <dbReference type="ARBA" id="ARBA00008748"/>
    </source>
</evidence>
<name>A0ABY8C5Q1_9FIRM</name>
<evidence type="ECO:0000256" key="5">
    <source>
        <dbReference type="ARBA" id="ARBA00022777"/>
    </source>
</evidence>
<feature type="site" description="Transition state stabilizer" evidence="7">
    <location>
        <position position="241"/>
    </location>
</feature>
<feature type="binding site" evidence="7">
    <location>
        <begin position="284"/>
        <end position="286"/>
    </location>
    <ligand>
        <name>ATP</name>
        <dbReference type="ChEBI" id="CHEBI:30616"/>
    </ligand>
</feature>
<dbReference type="InterPro" id="IPR000890">
    <property type="entry name" value="Aliphatic_acid_kin_short-chain"/>
</dbReference>
<dbReference type="InterPro" id="IPR004372">
    <property type="entry name" value="Ac/propionate_kinase"/>
</dbReference>
<feature type="binding site" evidence="7">
    <location>
        <position position="91"/>
    </location>
    <ligand>
        <name>substrate</name>
    </ligand>
</feature>
<dbReference type="PROSITE" id="PS01076">
    <property type="entry name" value="ACETATE_KINASE_2"/>
    <property type="match status" value="1"/>
</dbReference>
<feature type="binding site" evidence="7">
    <location>
        <begin position="332"/>
        <end position="336"/>
    </location>
    <ligand>
        <name>ATP</name>
        <dbReference type="ChEBI" id="CHEBI:30616"/>
    </ligand>
</feature>
<dbReference type="PANTHER" id="PTHR21060">
    <property type="entry name" value="ACETATE KINASE"/>
    <property type="match status" value="1"/>
</dbReference>
<feature type="binding site" evidence="7">
    <location>
        <position position="385"/>
    </location>
    <ligand>
        <name>Mg(2+)</name>
        <dbReference type="ChEBI" id="CHEBI:18420"/>
    </ligand>
</feature>
<organism evidence="9 10">
    <name type="scientific">Amygdalobacter indicium</name>
    <dbReference type="NCBI Taxonomy" id="3029272"/>
    <lineage>
        <taxon>Bacteria</taxon>
        <taxon>Bacillati</taxon>
        <taxon>Bacillota</taxon>
        <taxon>Clostridia</taxon>
        <taxon>Eubacteriales</taxon>
        <taxon>Oscillospiraceae</taxon>
        <taxon>Amygdalobacter</taxon>
    </lineage>
</organism>
<dbReference type="InterPro" id="IPR023865">
    <property type="entry name" value="Aliphatic_acid_kinase_CS"/>
</dbReference>
<feature type="binding site" evidence="7">
    <location>
        <position position="14"/>
    </location>
    <ligand>
        <name>ATP</name>
        <dbReference type="ChEBI" id="CHEBI:30616"/>
    </ligand>
</feature>
<feature type="active site" description="Proton donor/acceptor" evidence="7">
    <location>
        <position position="148"/>
    </location>
</feature>
<evidence type="ECO:0000313" key="10">
    <source>
        <dbReference type="Proteomes" id="UP001220478"/>
    </source>
</evidence>
<feature type="binding site" evidence="7">
    <location>
        <position position="7"/>
    </location>
    <ligand>
        <name>Mg(2+)</name>
        <dbReference type="ChEBI" id="CHEBI:18420"/>
    </ligand>
</feature>
<dbReference type="SUPFAM" id="SSF53067">
    <property type="entry name" value="Actin-like ATPase domain"/>
    <property type="match status" value="2"/>
</dbReference>